<dbReference type="PANTHER" id="PTHR34239">
    <property type="entry name" value="APPLE DOMAIN-CONTAINING PROTEIN"/>
    <property type="match status" value="1"/>
</dbReference>
<dbReference type="RefSeq" id="XP_013379271.1">
    <property type="nucleotide sequence ID" value="XM_013523817.1"/>
</dbReference>
<dbReference type="OrthoDB" id="5988333at2759"/>
<accession>A0A1S3H1B4</accession>
<gene>
    <name evidence="3" type="primary">LOC106150815</name>
</gene>
<reference evidence="3" key="1">
    <citation type="submission" date="2025-08" db="UniProtKB">
        <authorList>
            <consortium name="RefSeq"/>
        </authorList>
    </citation>
    <scope>IDENTIFICATION</scope>
    <source>
        <tissue evidence="3">Gonads</tissue>
    </source>
</reference>
<evidence type="ECO:0000256" key="1">
    <source>
        <dbReference type="SAM" id="MobiDB-lite"/>
    </source>
</evidence>
<name>A0A1S3H1B4_LINAN</name>
<feature type="region of interest" description="Disordered" evidence="1">
    <location>
        <begin position="301"/>
        <end position="324"/>
    </location>
</feature>
<evidence type="ECO:0000313" key="3">
    <source>
        <dbReference type="RefSeq" id="XP_013379271.1"/>
    </source>
</evidence>
<sequence length="324" mass="35593">MAEDENPKPDPFLTVSAAITQMATSVQDLGTSLGKKLDTLVSLQSNTAVIKQPQSGSSTDLDQMDCEVLLDQFTCPSTSEGAQSDNPSAADCIFHDLSQDLEVEGTGSPVPEDIATLITTLLSSGLPEDKLKDKLNAYLTPANIPLLCKVKVNQVIWDSLDTTARSSDLKLQKVQGLITKALMAGISAAAKLKAAGVQQEDLLQSLRHTTDSIVFLAMASREINFKRRDFLKPHIHADYVPLCSTSVPITEELFGDDLSQRMKDIKELKVTKQALQPPFKRPFLGRKPVTPYPSRALRTQFQHRRGKGRGFPQYRKKGYPAKNL</sequence>
<protein>
    <submittedName>
        <fullName evidence="3">Uncharacterized protein LOC106150815</fullName>
    </submittedName>
</protein>
<dbReference type="AlphaFoldDB" id="A0A1S3H1B4"/>
<dbReference type="Proteomes" id="UP000085678">
    <property type="component" value="Unplaced"/>
</dbReference>
<organism evidence="2 3">
    <name type="scientific">Lingula anatina</name>
    <name type="common">Brachiopod</name>
    <name type="synonym">Lingula unguis</name>
    <dbReference type="NCBI Taxonomy" id="7574"/>
    <lineage>
        <taxon>Eukaryota</taxon>
        <taxon>Metazoa</taxon>
        <taxon>Spiralia</taxon>
        <taxon>Lophotrochozoa</taxon>
        <taxon>Brachiopoda</taxon>
        <taxon>Linguliformea</taxon>
        <taxon>Lingulata</taxon>
        <taxon>Lingulida</taxon>
        <taxon>Linguloidea</taxon>
        <taxon>Lingulidae</taxon>
        <taxon>Lingula</taxon>
    </lineage>
</organism>
<dbReference type="KEGG" id="lak:106150815"/>
<dbReference type="OMA" id="CTEDIVQ"/>
<dbReference type="InParanoid" id="A0A1S3H1B4"/>
<evidence type="ECO:0000313" key="2">
    <source>
        <dbReference type="Proteomes" id="UP000085678"/>
    </source>
</evidence>
<keyword evidence="2" id="KW-1185">Reference proteome</keyword>
<dbReference type="PANTHER" id="PTHR34239:SF2">
    <property type="entry name" value="TRANSPOSABLE ELEMENT P TRANSPOSASE_THAP9 CONSERVED DOMAIN-CONTAINING PROTEIN"/>
    <property type="match status" value="1"/>
</dbReference>
<dbReference type="GeneID" id="106150815"/>
<proteinExistence type="predicted"/>